<dbReference type="Proteomes" id="UP001470809">
    <property type="component" value="Chromosome"/>
</dbReference>
<dbReference type="AlphaFoldDB" id="A0AAN0NJX5"/>
<accession>A0AAN0NJX5</accession>
<name>A0AAN0NJX5_9RHOB</name>
<sequence length="134" mass="13567">MAGFANAAQSPANGLTAAFASDNDVVLTIAADAVPADAHVRVYPRQFMLIEAIGAAPSFLRGNGGAGIAAAGQPLDILLADPLGLGAGAPPSPARVTVDIVVTPGWARADYSAILWLRSPGTGPLRRSTRLRPG</sequence>
<evidence type="ECO:0000313" key="1">
    <source>
        <dbReference type="EMBL" id="WZU66657.1"/>
    </source>
</evidence>
<reference evidence="1 2" key="1">
    <citation type="submission" date="2024-04" db="EMBL/GenBank/DDBJ databases">
        <title>Phylogenomic analyses of a clade within the roseobacter group suggest taxonomic reassignments of species of the genera Aestuariivita, Citreicella, Loktanella, Nautella, Pelagibaca, Ruegeria, Thalassobius, Thiobacimonas and Tropicibacter, and the proposal o.</title>
        <authorList>
            <person name="Jeon C.O."/>
        </authorList>
    </citation>
    <scope>NUCLEOTIDE SEQUENCE [LARGE SCALE GENOMIC DNA]</scope>
    <source>
        <strain evidence="1 2">SS1-5</strain>
    </source>
</reference>
<organism evidence="1 2">
    <name type="scientific">Yoonia rhodophyticola</name>
    <dbReference type="NCBI Taxonomy" id="3137370"/>
    <lineage>
        <taxon>Bacteria</taxon>
        <taxon>Pseudomonadati</taxon>
        <taxon>Pseudomonadota</taxon>
        <taxon>Alphaproteobacteria</taxon>
        <taxon>Rhodobacterales</taxon>
        <taxon>Paracoccaceae</taxon>
        <taxon>Yoonia</taxon>
    </lineage>
</organism>
<gene>
    <name evidence="1" type="ORF">AABB31_16780</name>
</gene>
<keyword evidence="2" id="KW-1185">Reference proteome</keyword>
<evidence type="ECO:0000313" key="2">
    <source>
        <dbReference type="Proteomes" id="UP001470809"/>
    </source>
</evidence>
<dbReference type="EMBL" id="CP151767">
    <property type="protein sequence ID" value="WZU66657.1"/>
    <property type="molecule type" value="Genomic_DNA"/>
</dbReference>
<protein>
    <submittedName>
        <fullName evidence="1">Uncharacterized protein</fullName>
    </submittedName>
</protein>
<proteinExistence type="predicted"/>
<reference evidence="2" key="2">
    <citation type="submission" date="2024-08" db="EMBL/GenBank/DDBJ databases">
        <title>Phylogenomic analyses of a clade within the roseobacter group suggest taxonomic reassignments of species of the genera Aestuariivita, Citreicella, Loktanella, Nautella, Pelagibaca, Ruegeria, Thalassobius, Thiobacimonas and Tropicibacter, and the proposal o.</title>
        <authorList>
            <person name="Jeon C.O."/>
        </authorList>
    </citation>
    <scope>NUCLEOTIDE SEQUENCE [LARGE SCALE GENOMIC DNA]</scope>
    <source>
        <strain evidence="2">SS1-5</strain>
    </source>
</reference>